<comment type="caution">
    <text evidence="4">The sequence shown here is derived from an EMBL/GenBank/DDBJ whole genome shotgun (WGS) entry which is preliminary data.</text>
</comment>
<dbReference type="InterPro" id="IPR050253">
    <property type="entry name" value="Seed_Storage-Functional"/>
</dbReference>
<proteinExistence type="predicted"/>
<keyword evidence="2" id="KW-0732">Signal</keyword>
<dbReference type="InterPro" id="IPR014710">
    <property type="entry name" value="RmlC-like_jellyroll"/>
</dbReference>
<feature type="region of interest" description="Disordered" evidence="1">
    <location>
        <begin position="457"/>
        <end position="559"/>
    </location>
</feature>
<name>A0AAP0CZ99_9ASTR</name>
<evidence type="ECO:0000313" key="5">
    <source>
        <dbReference type="Proteomes" id="UP001408789"/>
    </source>
</evidence>
<dbReference type="SMART" id="SM00835">
    <property type="entry name" value="Cupin_1"/>
    <property type="match status" value="1"/>
</dbReference>
<dbReference type="InterPro" id="IPR006045">
    <property type="entry name" value="Cupin_1"/>
</dbReference>
<keyword evidence="5" id="KW-1185">Reference proteome</keyword>
<dbReference type="AlphaFoldDB" id="A0AAP0CZ99"/>
<evidence type="ECO:0000313" key="4">
    <source>
        <dbReference type="EMBL" id="KAK9061988.1"/>
    </source>
</evidence>
<organism evidence="4 5">
    <name type="scientific">Deinandra increscens subsp. villosa</name>
    <dbReference type="NCBI Taxonomy" id="3103831"/>
    <lineage>
        <taxon>Eukaryota</taxon>
        <taxon>Viridiplantae</taxon>
        <taxon>Streptophyta</taxon>
        <taxon>Embryophyta</taxon>
        <taxon>Tracheophyta</taxon>
        <taxon>Spermatophyta</taxon>
        <taxon>Magnoliopsida</taxon>
        <taxon>eudicotyledons</taxon>
        <taxon>Gunneridae</taxon>
        <taxon>Pentapetalae</taxon>
        <taxon>asterids</taxon>
        <taxon>campanulids</taxon>
        <taxon>Asterales</taxon>
        <taxon>Asteraceae</taxon>
        <taxon>Asteroideae</taxon>
        <taxon>Heliantheae alliance</taxon>
        <taxon>Madieae</taxon>
        <taxon>Madiinae</taxon>
        <taxon>Deinandra</taxon>
    </lineage>
</organism>
<dbReference type="PANTHER" id="PTHR31189">
    <property type="entry name" value="OS03G0336100 PROTEIN-RELATED"/>
    <property type="match status" value="1"/>
</dbReference>
<accession>A0AAP0CZ99</accession>
<evidence type="ECO:0000256" key="1">
    <source>
        <dbReference type="SAM" id="MobiDB-lite"/>
    </source>
</evidence>
<dbReference type="PANTHER" id="PTHR31189:SF50">
    <property type="entry name" value="RMLC-LIKE JELLY ROLL FOLD PROTEIN-RELATED"/>
    <property type="match status" value="1"/>
</dbReference>
<dbReference type="EMBL" id="JBCNJP010000019">
    <property type="protein sequence ID" value="KAK9061988.1"/>
    <property type="molecule type" value="Genomic_DNA"/>
</dbReference>
<feature type="domain" description="Cupin type-1" evidence="3">
    <location>
        <begin position="280"/>
        <end position="434"/>
    </location>
</feature>
<dbReference type="Proteomes" id="UP001408789">
    <property type="component" value="Unassembled WGS sequence"/>
</dbReference>
<feature type="chain" id="PRO_5042992866" description="Cupin type-1 domain-containing protein" evidence="2">
    <location>
        <begin position="32"/>
        <end position="559"/>
    </location>
</feature>
<gene>
    <name evidence="4" type="ORF">SSX86_019172</name>
</gene>
<protein>
    <recommendedName>
        <fullName evidence="3">Cupin type-1 domain-containing protein</fullName>
    </recommendedName>
</protein>
<dbReference type="Pfam" id="PF00190">
    <property type="entry name" value="Cupin_1"/>
    <property type="match status" value="1"/>
</dbReference>
<evidence type="ECO:0000259" key="3">
    <source>
        <dbReference type="SMART" id="SM00835"/>
    </source>
</evidence>
<dbReference type="Gene3D" id="2.60.120.10">
    <property type="entry name" value="Jelly Rolls"/>
    <property type="match status" value="2"/>
</dbReference>
<evidence type="ECO:0000256" key="2">
    <source>
        <dbReference type="SAM" id="SignalP"/>
    </source>
</evidence>
<feature type="signal peptide" evidence="2">
    <location>
        <begin position="1"/>
        <end position="31"/>
    </location>
</feature>
<feature type="compositionally biased region" description="Basic and acidic residues" evidence="1">
    <location>
        <begin position="470"/>
        <end position="551"/>
    </location>
</feature>
<dbReference type="CDD" id="cd02244">
    <property type="entry name" value="cupin_7S_vicilin-like_N"/>
    <property type="match status" value="1"/>
</dbReference>
<dbReference type="CDD" id="cd02245">
    <property type="entry name" value="cupin_7S_vicilin-like_C"/>
    <property type="match status" value="1"/>
</dbReference>
<sequence>MRVNNSFSVCLVLSAYFVIHILICFPPAATAGYQVAGPVPVSDGPTVSKDERWPLVSSEFGEISAVKISDGEDGCYYLQFITMNPGSLFLPVYLHSEMLLYVNSGSGTLSWMNVEEDDDKRHDQVMLRRGDIYRLTTGTVFYLQNNLNYSSYEYYQLSITRVRTPNTTYKQNSIYFLHQLPQKLQIHAIFPGSEVHLHNDRFIEVYTGVHELVLGFDNQVLQSTFNVPEEVIEELKCGENQPLIVEGQSTSMWEQDGSWGLRSALQGKTNKKQNKKIKPYNIFKADHDVDTCFGWSTIVTSRELDVLKHTDFGVFMVNLTKGSMMAPHLNPTADEVAVVLNGQGVIQVVCPGIAGETECKNSRLMVEEGDVFVVPRYHPMAQISFNNDSFVFMGFMRTLKNESPQYLAGKLSIFQRLDRKVLEKSFNVRNTTIDWVLSNEKKETIYECVSCAEEEVTGKSEQGGGWQTCKEGRGRGGERQADKGGRRGGGEWQADKGGRRGGGERQADKGGRRGGGEWQADKGGRRGGGEWQADKGVRRGGDEWREWKADEGEGGWQKM</sequence>
<dbReference type="SUPFAM" id="SSF51182">
    <property type="entry name" value="RmlC-like cupins"/>
    <property type="match status" value="1"/>
</dbReference>
<reference evidence="4 5" key="1">
    <citation type="submission" date="2024-04" db="EMBL/GenBank/DDBJ databases">
        <title>The reference genome of an endangered Asteraceae, Deinandra increscens subsp. villosa, native to the Central Coast of California.</title>
        <authorList>
            <person name="Guilliams M."/>
            <person name="Hasenstab-Lehman K."/>
            <person name="Meyer R."/>
            <person name="Mcevoy S."/>
        </authorList>
    </citation>
    <scope>NUCLEOTIDE SEQUENCE [LARGE SCALE GENOMIC DNA]</scope>
    <source>
        <tissue evidence="4">Leaf</tissue>
    </source>
</reference>
<dbReference type="InterPro" id="IPR011051">
    <property type="entry name" value="RmlC_Cupin_sf"/>
</dbReference>